<keyword evidence="3" id="KW-1185">Reference proteome</keyword>
<feature type="domain" description="SpaA-like prealbumin fold" evidence="1">
    <location>
        <begin position="177"/>
        <end position="245"/>
    </location>
</feature>
<accession>A0A6N7V2Y4</accession>
<organism evidence="2 3">
    <name type="scientific">Suipraeoptans intestinalis</name>
    <dbReference type="NCBI Taxonomy" id="2606628"/>
    <lineage>
        <taxon>Bacteria</taxon>
        <taxon>Bacillati</taxon>
        <taxon>Bacillota</taxon>
        <taxon>Clostridia</taxon>
        <taxon>Lachnospirales</taxon>
        <taxon>Lachnospiraceae</taxon>
        <taxon>Suipraeoptans</taxon>
    </lineage>
</organism>
<dbReference type="InterPro" id="IPR041033">
    <property type="entry name" value="SpaA_PFL_dom_1"/>
</dbReference>
<protein>
    <recommendedName>
        <fullName evidence="1">SpaA-like prealbumin fold domain-containing protein</fullName>
    </recommendedName>
</protein>
<evidence type="ECO:0000259" key="1">
    <source>
        <dbReference type="Pfam" id="PF17802"/>
    </source>
</evidence>
<dbReference type="Proteomes" id="UP000434409">
    <property type="component" value="Unassembled WGS sequence"/>
</dbReference>
<dbReference type="RefSeq" id="WP_154478983.1">
    <property type="nucleotide sequence ID" value="NZ_VULY01000038.1"/>
</dbReference>
<gene>
    <name evidence="2" type="ORF">FYJ34_12240</name>
</gene>
<dbReference type="Gene3D" id="2.60.40.10">
    <property type="entry name" value="Immunoglobulins"/>
    <property type="match status" value="1"/>
</dbReference>
<evidence type="ECO:0000313" key="2">
    <source>
        <dbReference type="EMBL" id="MSR94925.1"/>
    </source>
</evidence>
<dbReference type="EMBL" id="VULY01000038">
    <property type="protein sequence ID" value="MSR94925.1"/>
    <property type="molecule type" value="Genomic_DNA"/>
</dbReference>
<sequence length="331" mass="36408">MRVTPGGSEAYGSWFTNRFTVTTPEGSFVGFCAEPNSGTPSGNFSASILNNDLIKWCLIKYIKDPSTFNLGHTSYYASLHAIIGYIYVGQTTGLSSGDVQNISNFLNGSIGKYIRNQIAANQVLFEDGTSAALSDYECYVALNNLQDIVWVQESPRGELRLKKVSADPGMTEGNNCYSLEGAVYKVYLMDGVTEVGEFITDREGETTPLSLKVGNYLVKEIQAPKGYALDQKSYVVSISSKAVTWVNGDVVKDVPQNDPAIVWVGKIDLETTQNLPQGSASLAGAKFQIKYYKGLYDTDPAEQGIQQSGSGCYQRMKTDLHKWKEVCDFWR</sequence>
<dbReference type="AlphaFoldDB" id="A0A6N7V2Y4"/>
<dbReference type="InterPro" id="IPR013783">
    <property type="entry name" value="Ig-like_fold"/>
</dbReference>
<comment type="caution">
    <text evidence="2">The sequence shown here is derived from an EMBL/GenBank/DDBJ whole genome shotgun (WGS) entry which is preliminary data.</text>
</comment>
<proteinExistence type="predicted"/>
<name>A0A6N7V2Y4_9FIRM</name>
<evidence type="ECO:0000313" key="3">
    <source>
        <dbReference type="Proteomes" id="UP000434409"/>
    </source>
</evidence>
<dbReference type="Pfam" id="PF17802">
    <property type="entry name" value="SpaA"/>
    <property type="match status" value="1"/>
</dbReference>
<reference evidence="2 3" key="1">
    <citation type="submission" date="2019-08" db="EMBL/GenBank/DDBJ databases">
        <title>In-depth cultivation of the pig gut microbiome towards novel bacterial diversity and tailored functional studies.</title>
        <authorList>
            <person name="Wylensek D."/>
            <person name="Hitch T.C.A."/>
            <person name="Clavel T."/>
        </authorList>
    </citation>
    <scope>NUCLEOTIDE SEQUENCE [LARGE SCALE GENOMIC DNA]</scope>
    <source>
        <strain evidence="2 3">68-1-5</strain>
    </source>
</reference>